<evidence type="ECO:0000313" key="1">
    <source>
        <dbReference type="EMBL" id="KFI18793.1"/>
    </source>
</evidence>
<gene>
    <name evidence="1" type="ORF">IB75_12070</name>
</gene>
<comment type="caution">
    <text evidence="1">The sequence shown here is derived from an EMBL/GenBank/DDBJ whole genome shotgun (WGS) entry which is preliminary data.</text>
</comment>
<reference evidence="1 2" key="1">
    <citation type="submission" date="2014-07" db="EMBL/GenBank/DDBJ databases">
        <title>Comparative analysis of Nitrosococcus oceani genome inventories of strains from Pacific and Atlantic gyres.</title>
        <authorList>
            <person name="Lim C.K."/>
            <person name="Wang L."/>
            <person name="Sayavedra-Soto L.A."/>
            <person name="Klotz M.G."/>
        </authorList>
    </citation>
    <scope>NUCLEOTIDE SEQUENCE [LARGE SCALE GENOMIC DNA]</scope>
    <source>
        <strain evidence="1 2">C-27</strain>
    </source>
</reference>
<dbReference type="AlphaFoldDB" id="A0A0E2YZL1"/>
<name>A0A0E2YZL1_9GAMM</name>
<protein>
    <submittedName>
        <fullName evidence="1">Uncharacterized protein</fullName>
    </submittedName>
</protein>
<sequence length="97" mass="10935">MTDVDFVPTKPHPPGKFALQRVPWAGHDLARKALSLVSPSTRITSPPPEDRSRLWQRENHSANSWQNASNLALVLVAKFHFARSLRGSFTIHGELQR</sequence>
<accession>A0A0E2YZL1</accession>
<evidence type="ECO:0000313" key="2">
    <source>
        <dbReference type="Proteomes" id="UP000028839"/>
    </source>
</evidence>
<dbReference type="EMBL" id="JPGN01000072">
    <property type="protein sequence ID" value="KFI18793.1"/>
    <property type="molecule type" value="Genomic_DNA"/>
</dbReference>
<dbReference type="Proteomes" id="UP000028839">
    <property type="component" value="Unassembled WGS sequence"/>
</dbReference>
<proteinExistence type="predicted"/>
<organism evidence="1 2">
    <name type="scientific">Nitrosococcus oceani C-27</name>
    <dbReference type="NCBI Taxonomy" id="314279"/>
    <lineage>
        <taxon>Bacteria</taxon>
        <taxon>Pseudomonadati</taxon>
        <taxon>Pseudomonadota</taxon>
        <taxon>Gammaproteobacteria</taxon>
        <taxon>Chromatiales</taxon>
        <taxon>Chromatiaceae</taxon>
        <taxon>Nitrosococcus</taxon>
    </lineage>
</organism>
<dbReference type="HOGENOM" id="CLU_166117_1_0_6"/>